<dbReference type="GO" id="GO:0000257">
    <property type="term" value="F:nitrilase activity"/>
    <property type="evidence" value="ECO:0007669"/>
    <property type="project" value="UniProtKB-EC"/>
</dbReference>
<dbReference type="Pfam" id="PF00795">
    <property type="entry name" value="CN_hydrolase"/>
    <property type="match status" value="1"/>
</dbReference>
<accession>A0A3M2RA28</accession>
<reference evidence="3 4" key="1">
    <citation type="submission" date="2018-08" db="EMBL/GenBank/DDBJ databases">
        <title>Whole Genome Sequence of the Moderate Halophilic Marine Bacterium Marinobacter litoralis Sw-45.</title>
        <authorList>
            <person name="Musa H."/>
        </authorList>
    </citation>
    <scope>NUCLEOTIDE SEQUENCE [LARGE SCALE GENOMIC DNA]</scope>
    <source>
        <strain evidence="3 4">Sw-45</strain>
    </source>
</reference>
<dbReference type="GO" id="GO:0050126">
    <property type="term" value="F:N-carbamoylputrescine amidase activity"/>
    <property type="evidence" value="ECO:0007669"/>
    <property type="project" value="TreeGrafter"/>
</dbReference>
<comment type="caution">
    <text evidence="3">The sequence shown here is derived from an EMBL/GenBank/DDBJ whole genome shotgun (WGS) entry which is preliminary data.</text>
</comment>
<dbReference type="CDD" id="cd07197">
    <property type="entry name" value="nitrilase"/>
    <property type="match status" value="1"/>
</dbReference>
<dbReference type="InterPro" id="IPR003010">
    <property type="entry name" value="C-N_Hydrolase"/>
</dbReference>
<dbReference type="Gene3D" id="3.60.110.10">
    <property type="entry name" value="Carbon-nitrogen hydrolase"/>
    <property type="match status" value="1"/>
</dbReference>
<dbReference type="PROSITE" id="PS50263">
    <property type="entry name" value="CN_HYDROLASE"/>
    <property type="match status" value="1"/>
</dbReference>
<evidence type="ECO:0000256" key="1">
    <source>
        <dbReference type="ARBA" id="ARBA00022801"/>
    </source>
</evidence>
<feature type="domain" description="CN hydrolase" evidence="2">
    <location>
        <begin position="6"/>
        <end position="273"/>
    </location>
</feature>
<evidence type="ECO:0000313" key="3">
    <source>
        <dbReference type="EMBL" id="RMJ02091.1"/>
    </source>
</evidence>
<dbReference type="EMBL" id="QMDL01000004">
    <property type="protein sequence ID" value="RMJ02091.1"/>
    <property type="molecule type" value="Genomic_DNA"/>
</dbReference>
<dbReference type="PANTHER" id="PTHR43674">
    <property type="entry name" value="NITRILASE C965.09-RELATED"/>
    <property type="match status" value="1"/>
</dbReference>
<dbReference type="Proteomes" id="UP000265903">
    <property type="component" value="Unassembled WGS sequence"/>
</dbReference>
<keyword evidence="4" id="KW-1185">Reference proteome</keyword>
<keyword evidence="1 3" id="KW-0378">Hydrolase</keyword>
<protein>
    <submittedName>
        <fullName evidence="3">Nitrilase</fullName>
        <ecNumber evidence="3">3.5.5.1</ecNumber>
    </submittedName>
</protein>
<dbReference type="InterPro" id="IPR050345">
    <property type="entry name" value="Aliph_Amidase/BUP"/>
</dbReference>
<evidence type="ECO:0000259" key="2">
    <source>
        <dbReference type="PROSITE" id="PS50263"/>
    </source>
</evidence>
<proteinExistence type="predicted"/>
<organism evidence="3 4">
    <name type="scientific">Marinobacter litoralis</name>
    <dbReference type="NCBI Taxonomy" id="187981"/>
    <lineage>
        <taxon>Bacteria</taxon>
        <taxon>Pseudomonadati</taxon>
        <taxon>Pseudomonadota</taxon>
        <taxon>Gammaproteobacteria</taxon>
        <taxon>Pseudomonadales</taxon>
        <taxon>Marinobacteraceae</taxon>
        <taxon>Marinobacter</taxon>
    </lineage>
</organism>
<dbReference type="EC" id="3.5.5.1" evidence="3"/>
<dbReference type="PANTHER" id="PTHR43674:SF2">
    <property type="entry name" value="BETA-UREIDOPROPIONASE"/>
    <property type="match status" value="1"/>
</dbReference>
<dbReference type="InterPro" id="IPR036526">
    <property type="entry name" value="C-N_Hydrolase_sf"/>
</dbReference>
<sequence length="332" mass="36631">MPNAKRRIAAVQLKAELGDVSANLERVERLAKEALDAGAEVVALPEFFTSRIAFDQRVHDAVLPPSNEAVDLLVRLAKQYGSWIGGSMLIAEGGEVYNRYYFVEPDGQLHAHDKDLPTMWENAFYGPGKDDGVFETSLGGIGAAVCWELIRNQTARRMKGRVGLVVSGTHWWTLPSNWSVLVNRGFAALGQYNRYLSEQAPSELARRIGAPVVQASHCGEFSGGFMLSPGFSASVPYDTHYVGCTQIVDGQGQVLAQRRTSEGPGVVMAEVDIGSVPVTEEITDRFWLPNHALLMKAYWHHQNLCGKSYYRRHGRAAGTLAAQRYEQSRGHK</sequence>
<dbReference type="RefSeq" id="WP_114335673.1">
    <property type="nucleotide sequence ID" value="NZ_QMDL01000004.1"/>
</dbReference>
<name>A0A3M2RA28_9GAMM</name>
<gene>
    <name evidence="3" type="primary">nit</name>
    <name evidence="3" type="ORF">DOQ08_02884</name>
</gene>
<dbReference type="AlphaFoldDB" id="A0A3M2RA28"/>
<dbReference type="OrthoDB" id="9811121at2"/>
<evidence type="ECO:0000313" key="4">
    <source>
        <dbReference type="Proteomes" id="UP000265903"/>
    </source>
</evidence>
<dbReference type="SUPFAM" id="SSF56317">
    <property type="entry name" value="Carbon-nitrogen hydrolase"/>
    <property type="match status" value="1"/>
</dbReference>
<dbReference type="GO" id="GO:0033388">
    <property type="term" value="P:putrescine biosynthetic process from arginine"/>
    <property type="evidence" value="ECO:0007669"/>
    <property type="project" value="TreeGrafter"/>
</dbReference>